<name>A0A2P5DWZ3_PARAD</name>
<protein>
    <submittedName>
        <fullName evidence="1">Uncharacterized protein</fullName>
    </submittedName>
</protein>
<dbReference type="EMBL" id="JXTB01000012">
    <property type="protein sequence ID" value="PON77814.1"/>
    <property type="molecule type" value="Genomic_DNA"/>
</dbReference>
<dbReference type="AlphaFoldDB" id="A0A2P5DWZ3"/>
<sequence>MREAATLPVFDANVLAPVQCWPSLPDFTVGCRKAESLKILAIARFFARRSSVGPPFMGTNNADGFISSSPSFLNQSWLLIRRR</sequence>
<reference evidence="2" key="1">
    <citation type="submission" date="2016-06" db="EMBL/GenBank/DDBJ databases">
        <title>Parallel loss of symbiosis genes in relatives of nitrogen-fixing non-legume Parasponia.</title>
        <authorList>
            <person name="Van Velzen R."/>
            <person name="Holmer R."/>
            <person name="Bu F."/>
            <person name="Rutten L."/>
            <person name="Van Zeijl A."/>
            <person name="Liu W."/>
            <person name="Santuari L."/>
            <person name="Cao Q."/>
            <person name="Sharma T."/>
            <person name="Shen D."/>
            <person name="Roswanjaya Y."/>
            <person name="Wardhani T."/>
            <person name="Kalhor M.S."/>
            <person name="Jansen J."/>
            <person name="Van den Hoogen J."/>
            <person name="Gungor B."/>
            <person name="Hartog M."/>
            <person name="Hontelez J."/>
            <person name="Verver J."/>
            <person name="Yang W.-C."/>
            <person name="Schijlen E."/>
            <person name="Repin R."/>
            <person name="Schilthuizen M."/>
            <person name="Schranz E."/>
            <person name="Heidstra R."/>
            <person name="Miyata K."/>
            <person name="Fedorova E."/>
            <person name="Kohlen W."/>
            <person name="Bisseling T."/>
            <person name="Smit S."/>
            <person name="Geurts R."/>
        </authorList>
    </citation>
    <scope>NUCLEOTIDE SEQUENCE [LARGE SCALE GENOMIC DNA]</scope>
    <source>
        <strain evidence="2">cv. WU1-14</strain>
    </source>
</reference>
<evidence type="ECO:0000313" key="2">
    <source>
        <dbReference type="Proteomes" id="UP000237105"/>
    </source>
</evidence>
<dbReference type="Proteomes" id="UP000237105">
    <property type="component" value="Unassembled WGS sequence"/>
</dbReference>
<gene>
    <name evidence="1" type="ORF">PanWU01x14_025700</name>
</gene>
<proteinExistence type="predicted"/>
<organism evidence="1 2">
    <name type="scientific">Parasponia andersonii</name>
    <name type="common">Sponia andersonii</name>
    <dbReference type="NCBI Taxonomy" id="3476"/>
    <lineage>
        <taxon>Eukaryota</taxon>
        <taxon>Viridiplantae</taxon>
        <taxon>Streptophyta</taxon>
        <taxon>Embryophyta</taxon>
        <taxon>Tracheophyta</taxon>
        <taxon>Spermatophyta</taxon>
        <taxon>Magnoliopsida</taxon>
        <taxon>eudicotyledons</taxon>
        <taxon>Gunneridae</taxon>
        <taxon>Pentapetalae</taxon>
        <taxon>rosids</taxon>
        <taxon>fabids</taxon>
        <taxon>Rosales</taxon>
        <taxon>Cannabaceae</taxon>
        <taxon>Parasponia</taxon>
    </lineage>
</organism>
<accession>A0A2P5DWZ3</accession>
<evidence type="ECO:0000313" key="1">
    <source>
        <dbReference type="EMBL" id="PON77814.1"/>
    </source>
</evidence>
<keyword evidence="2" id="KW-1185">Reference proteome</keyword>
<comment type="caution">
    <text evidence="1">The sequence shown here is derived from an EMBL/GenBank/DDBJ whole genome shotgun (WGS) entry which is preliminary data.</text>
</comment>
<feature type="non-terminal residue" evidence="1">
    <location>
        <position position="83"/>
    </location>
</feature>